<feature type="region of interest" description="Disordered" evidence="18">
    <location>
        <begin position="955"/>
        <end position="974"/>
    </location>
</feature>
<keyword evidence="4 16" id="KW-0444">Lipid biosynthesis</keyword>
<feature type="transmembrane region" description="Helical" evidence="16 17">
    <location>
        <begin position="417"/>
        <end position="441"/>
    </location>
</feature>
<evidence type="ECO:0000256" key="14">
    <source>
        <dbReference type="ARBA" id="ARBA00023264"/>
    </source>
</evidence>
<keyword evidence="6 16" id="KW-0808">Transferase</keyword>
<dbReference type="GO" id="GO:0006656">
    <property type="term" value="P:phosphatidylcholine biosynthetic process"/>
    <property type="evidence" value="ECO:0007669"/>
    <property type="project" value="UniProtKB-UniRule"/>
</dbReference>
<comment type="pathway">
    <text evidence="2 16 17">Phospholipid metabolism; phosphatidylcholine biosynthesis.</text>
</comment>
<keyword evidence="5 16" id="KW-0489">Methyltransferase</keyword>
<dbReference type="PANTHER" id="PTHR32138">
    <property type="entry name" value="PHOSPHATIDYLETHANOLAMINE N-METHYLTRANSFERASE"/>
    <property type="match status" value="1"/>
</dbReference>
<evidence type="ECO:0000256" key="6">
    <source>
        <dbReference type="ARBA" id="ARBA00022679"/>
    </source>
</evidence>
<dbReference type="RefSeq" id="XP_018145899.1">
    <property type="nucleotide sequence ID" value="XM_018284418.1"/>
</dbReference>
<evidence type="ECO:0000256" key="13">
    <source>
        <dbReference type="ARBA" id="ARBA00023209"/>
    </source>
</evidence>
<evidence type="ECO:0000256" key="12">
    <source>
        <dbReference type="ARBA" id="ARBA00023136"/>
    </source>
</evidence>
<dbReference type="GeneID" id="28848412"/>
<dbReference type="PIRSF" id="PIRSF000383">
    <property type="entry name" value="PEAMT"/>
    <property type="match status" value="1"/>
</dbReference>
<feature type="transmembrane region" description="Helical" evidence="16 17">
    <location>
        <begin position="497"/>
        <end position="518"/>
    </location>
</feature>
<reference evidence="19 20" key="1">
    <citation type="journal article" date="2016" name="PLoS Pathog.">
        <title>Biosynthesis of antibiotic leucinostatins in bio-control fungus Purpureocillium lilacinum and their inhibition on phytophthora revealed by genome mining.</title>
        <authorList>
            <person name="Wang G."/>
            <person name="Liu Z."/>
            <person name="Lin R."/>
            <person name="Li E."/>
            <person name="Mao Z."/>
            <person name="Ling J."/>
            <person name="Yang Y."/>
            <person name="Yin W.B."/>
            <person name="Xie B."/>
        </authorList>
    </citation>
    <scope>NUCLEOTIDE SEQUENCE [LARGE SCALE GENOMIC DNA]</scope>
    <source>
        <strain evidence="19">170</strain>
    </source>
</reference>
<evidence type="ECO:0000313" key="20">
    <source>
        <dbReference type="Proteomes" id="UP000078397"/>
    </source>
</evidence>
<dbReference type="GO" id="GO:0004608">
    <property type="term" value="F:phosphatidylethanolamine N-methyltransferase activity"/>
    <property type="evidence" value="ECO:0007669"/>
    <property type="project" value="UniProtKB-UniRule"/>
</dbReference>
<dbReference type="FunFam" id="2.60.40.2840:FF:000006">
    <property type="entry name" value="Phosphatidylethanolamine N-methyltransferase"/>
    <property type="match status" value="1"/>
</dbReference>
<dbReference type="OrthoDB" id="4583at2759"/>
<evidence type="ECO:0000313" key="19">
    <source>
        <dbReference type="EMBL" id="OAQ69049.1"/>
    </source>
</evidence>
<feature type="transmembrane region" description="Helical" evidence="16 17">
    <location>
        <begin position="111"/>
        <end position="132"/>
    </location>
</feature>
<dbReference type="InterPro" id="IPR007318">
    <property type="entry name" value="Phopholipid_MeTrfase"/>
</dbReference>
<feature type="region of interest" description="Disordered" evidence="18">
    <location>
        <begin position="1"/>
        <end position="60"/>
    </location>
</feature>
<dbReference type="GO" id="GO:0097038">
    <property type="term" value="C:perinuclear endoplasmic reticulum"/>
    <property type="evidence" value="ECO:0007669"/>
    <property type="project" value="EnsemblFungi"/>
</dbReference>
<keyword evidence="14 16" id="KW-1208">Phospholipid metabolism</keyword>
<evidence type="ECO:0000256" key="8">
    <source>
        <dbReference type="ARBA" id="ARBA00022692"/>
    </source>
</evidence>
<keyword evidence="7 16" id="KW-0949">S-adenosyl-L-methionine</keyword>
<keyword evidence="11 16" id="KW-0443">Lipid metabolism</keyword>
<proteinExistence type="inferred from homology"/>
<feature type="transmembrane region" description="Helical" evidence="16 17">
    <location>
        <begin position="390"/>
        <end position="411"/>
    </location>
</feature>
<dbReference type="InterPro" id="IPR016219">
    <property type="entry name" value="Phosphatid-EA_MeTrfase_fun"/>
</dbReference>
<comment type="catalytic activity">
    <reaction evidence="16 17">
        <text>a 1,2-diacyl-sn-glycero-3-phosphoethanolamine + S-adenosyl-L-methionine = a 1,2-diacyl-sn-glycero-3-phospho-N-methylethanolamine + S-adenosyl-L-homocysteine + H(+)</text>
        <dbReference type="Rhea" id="RHEA:11164"/>
        <dbReference type="ChEBI" id="CHEBI:15378"/>
        <dbReference type="ChEBI" id="CHEBI:57856"/>
        <dbReference type="ChEBI" id="CHEBI:59789"/>
        <dbReference type="ChEBI" id="CHEBI:64573"/>
        <dbReference type="ChEBI" id="CHEBI:64612"/>
        <dbReference type="EC" id="2.1.1.17"/>
    </reaction>
</comment>
<feature type="compositionally biased region" description="Polar residues" evidence="18">
    <location>
        <begin position="955"/>
        <end position="965"/>
    </location>
</feature>
<dbReference type="GO" id="GO:0005789">
    <property type="term" value="C:endoplasmic reticulum membrane"/>
    <property type="evidence" value="ECO:0007669"/>
    <property type="project" value="UniProtKB-SubCell"/>
</dbReference>
<name>A0A179FVM8_METCM</name>
<evidence type="ECO:0000256" key="15">
    <source>
        <dbReference type="ARBA" id="ARBA00057332"/>
    </source>
</evidence>
<dbReference type="Gene3D" id="2.60.40.2840">
    <property type="match status" value="1"/>
</dbReference>
<dbReference type="PANTHER" id="PTHR32138:SF0">
    <property type="entry name" value="PHOSPHATIDYLETHANOLAMINE N-METHYLTRANSFERASE"/>
    <property type="match status" value="1"/>
</dbReference>
<dbReference type="EMBL" id="LSBJ02000003">
    <property type="protein sequence ID" value="OAQ69049.1"/>
    <property type="molecule type" value="Genomic_DNA"/>
</dbReference>
<dbReference type="EC" id="2.1.1.17" evidence="16 17"/>
<evidence type="ECO:0000256" key="9">
    <source>
        <dbReference type="ARBA" id="ARBA00022824"/>
    </source>
</evidence>
<sequence length="974" mass="110117">MSKSTGLDAEASDLRQRQSKGPSNVASQPPASTVDSQDTRNGSDHDKMKPNSKTYGRTPDGTVFIVPTTHDMVSQLLDPRQPKNLSDAIVLAILASMILVAYFLPDGWKRPVFALTFLFWRACYNIGIGVLLHIQSRHRRLITWAKRWKLFENPKTGRNPRPWLYNLLKRELEAKIPEDYEFEKAPLEYNTWLVFRRVVDLILMCDFVSYCLFAIVCGHTPEGENALVGMARWALGIALVGFNLWVKLDAHRVVKDFAWYWGDFFYLIDQDLTFDGVFEMAPHPMYSIGYAGYYGISMMAASYEVLFISIVAHAAQFAFLVTVENPHIEKTYNPPLPRKRDLSRVQSDSTVSLDMSDQSSIDRPVSTPKTIMQEPPVPVHNMVGFSNMDLFRVPDSMVVLLPMYVAILTLATPTTPIWQAFFVAHALLWRVWYHLGLGIILDRQSKTKMWTRHFLKYGESAGEAWRQWKGLHHISMIMCNASFAAACYKMYSLPADWGYGLVLLKHVLGGGLIALQLWTAFSVYDSLGEFGWFCGDFFWDQEAKLTYTSIYRFLNNPERIFGTAGAWGGALITWSRSIFIMALVAQLLTLFYISYIERPHMQKIYGRSMRGEAGLTKFIKRSLPPPVKGWQESVDKVLDDTTHFVEDFIDTARPKFASGVKTIVRDTSALFNIAPARLTLTKIPADVAGLDPKLYSLSVEGTLSAQSNIHDRATGKESFSGRFPKPVKTMVYEYGSPLKVKWRAPENHSQKDWIGLYMVTDNRSRESTEVPSLGRWAPTNEGVYDALTADSSIVTSEHLSPKSDAMEPDMVEGEVEFNGDKLWWTQGVFEFRYHHNGKHNAMAISEPFEIRIAQFAEDDVDLDSKGMYAQAVESSILPVVQNCLDRDPDIAPSTIDEPFGSHVERDGKYAKRIVYAIREMFGIDFAPAVVLADGNVRKLAWRICNAKEVLAPYSMSHSKGTTTPAAQEFDNTKA</sequence>
<organism evidence="19 20">
    <name type="scientific">Pochonia chlamydosporia 170</name>
    <dbReference type="NCBI Taxonomy" id="1380566"/>
    <lineage>
        <taxon>Eukaryota</taxon>
        <taxon>Fungi</taxon>
        <taxon>Dikarya</taxon>
        <taxon>Ascomycota</taxon>
        <taxon>Pezizomycotina</taxon>
        <taxon>Sordariomycetes</taxon>
        <taxon>Hypocreomycetidae</taxon>
        <taxon>Hypocreales</taxon>
        <taxon>Clavicipitaceae</taxon>
        <taxon>Pochonia</taxon>
    </lineage>
</organism>
<feature type="transmembrane region" description="Helical" evidence="16 17">
    <location>
        <begin position="577"/>
        <end position="595"/>
    </location>
</feature>
<evidence type="ECO:0000256" key="7">
    <source>
        <dbReference type="ARBA" id="ARBA00022691"/>
    </source>
</evidence>
<keyword evidence="9 16" id="KW-0256">Endoplasmic reticulum</keyword>
<dbReference type="PROSITE" id="PS51598">
    <property type="entry name" value="SAM_CHO2"/>
    <property type="match status" value="1"/>
</dbReference>
<evidence type="ECO:0000256" key="4">
    <source>
        <dbReference type="ARBA" id="ARBA00022516"/>
    </source>
</evidence>
<evidence type="ECO:0000256" key="18">
    <source>
        <dbReference type="SAM" id="MobiDB-lite"/>
    </source>
</evidence>
<dbReference type="Proteomes" id="UP000078397">
    <property type="component" value="Unassembled WGS sequence"/>
</dbReference>
<keyword evidence="12 16" id="KW-0472">Membrane</keyword>
<feature type="transmembrane region" description="Helical" evidence="16 17">
    <location>
        <begin position="85"/>
        <end position="105"/>
    </location>
</feature>
<evidence type="ECO:0000256" key="17">
    <source>
        <dbReference type="RuleBase" id="RU361122"/>
    </source>
</evidence>
<comment type="pathway">
    <text evidence="3">Lipid metabolism.</text>
</comment>
<comment type="subcellular location">
    <subcellularLocation>
        <location evidence="1">Endomembrane system</location>
        <topology evidence="1">Multi-pass membrane protein</topology>
    </subcellularLocation>
    <subcellularLocation>
        <location evidence="16 17">Endoplasmic reticulum membrane</location>
        <topology evidence="16 17">Multi-pass membrane protein</topology>
    </subcellularLocation>
</comment>
<dbReference type="STRING" id="1380566.A0A179FVM8"/>
<feature type="compositionally biased region" description="Basic and acidic residues" evidence="18">
    <location>
        <begin position="37"/>
        <end position="49"/>
    </location>
</feature>
<keyword evidence="13 16" id="KW-0594">Phospholipid biosynthesis</keyword>
<keyword evidence="10 16" id="KW-1133">Transmembrane helix</keyword>
<gene>
    <name evidence="19" type="ORF">VFPPC_05184</name>
</gene>
<evidence type="ECO:0000256" key="1">
    <source>
        <dbReference type="ARBA" id="ARBA00004127"/>
    </source>
</evidence>
<evidence type="ECO:0000256" key="10">
    <source>
        <dbReference type="ARBA" id="ARBA00022989"/>
    </source>
</evidence>
<feature type="transmembrane region" description="Helical" evidence="16 17">
    <location>
        <begin position="201"/>
        <end position="221"/>
    </location>
</feature>
<comment type="caution">
    <text evidence="16 17">Lacks conserved residue(s) required for the propagation of feature annotation.</text>
</comment>
<accession>A0A179FVM8</accession>
<keyword evidence="20" id="KW-1185">Reference proteome</keyword>
<comment type="caution">
    <text evidence="19">The sequence shown here is derived from an EMBL/GenBank/DDBJ whole genome shotgun (WGS) entry which is preliminary data.</text>
</comment>
<dbReference type="GO" id="GO:0032541">
    <property type="term" value="C:cortical endoplasmic reticulum"/>
    <property type="evidence" value="ECO:0007669"/>
    <property type="project" value="EnsemblFungi"/>
</dbReference>
<feature type="compositionally biased region" description="Polar residues" evidence="18">
    <location>
        <begin position="19"/>
        <end position="36"/>
    </location>
</feature>
<dbReference type="UniPathway" id="UPA00753"/>
<evidence type="ECO:0000256" key="5">
    <source>
        <dbReference type="ARBA" id="ARBA00022603"/>
    </source>
</evidence>
<evidence type="ECO:0000256" key="16">
    <source>
        <dbReference type="HAMAP-Rule" id="MF_03217"/>
    </source>
</evidence>
<evidence type="ECO:0000256" key="2">
    <source>
        <dbReference type="ARBA" id="ARBA00004969"/>
    </source>
</evidence>
<comment type="similarity">
    <text evidence="16 17">Belongs to the class VI-like SAM-binding methyltransferase superfamily. CHO2 family.</text>
</comment>
<dbReference type="AlphaFoldDB" id="A0A179FVM8"/>
<dbReference type="Pfam" id="PF04191">
    <property type="entry name" value="PEMT"/>
    <property type="match status" value="2"/>
</dbReference>
<keyword evidence="8 16" id="KW-0812">Transmembrane</keyword>
<protein>
    <recommendedName>
        <fullName evidence="16 17">Phosphatidylethanolamine N-methyltransferase</fullName>
        <shortName evidence="16">PE methyltransferase</shortName>
        <shortName evidence="16 17">PEAMT</shortName>
        <shortName evidence="16">PEMT</shortName>
        <ecNumber evidence="16 17">2.1.1.17</ecNumber>
    </recommendedName>
</protein>
<evidence type="ECO:0000256" key="11">
    <source>
        <dbReference type="ARBA" id="ARBA00023098"/>
    </source>
</evidence>
<dbReference type="GO" id="GO:0032259">
    <property type="term" value="P:methylation"/>
    <property type="evidence" value="ECO:0007669"/>
    <property type="project" value="UniProtKB-KW"/>
</dbReference>
<dbReference type="HAMAP" id="MF_03217">
    <property type="entry name" value="PEMT"/>
    <property type="match status" value="1"/>
</dbReference>
<dbReference type="KEGG" id="pchm:VFPPC_05184"/>
<evidence type="ECO:0000256" key="3">
    <source>
        <dbReference type="ARBA" id="ARBA00005189"/>
    </source>
</evidence>
<comment type="function">
    <text evidence="15 16 17">Catalyzes the first step of the methylation pathway of phosphatidylcholine biosynthesis, the SAM-dependent methylation of phosphatidylethanolamine (PE) to phosphatidylmonomethylethanolamine (PMME).</text>
</comment>
<feature type="transmembrane region" description="Helical" evidence="16 17">
    <location>
        <begin position="227"/>
        <end position="246"/>
    </location>
</feature>